<comment type="subcellular location">
    <subcellularLocation>
        <location evidence="1">Golgi apparatus</location>
    </subcellularLocation>
</comment>
<reference evidence="6" key="1">
    <citation type="submission" date="2014-09" db="EMBL/GenBank/DDBJ databases">
        <title>Draft genome sequence of an oleaginous Mucoromycotina fungus Mucor ambiguus NBRC6742.</title>
        <authorList>
            <person name="Takeda I."/>
            <person name="Yamane N."/>
            <person name="Morita T."/>
            <person name="Tamano K."/>
            <person name="Machida M."/>
            <person name="Baker S."/>
            <person name="Koike H."/>
        </authorList>
    </citation>
    <scope>NUCLEOTIDE SEQUENCE</scope>
    <source>
        <strain evidence="6">NBRC 6742</strain>
    </source>
</reference>
<dbReference type="AlphaFoldDB" id="A0A0C9M3Z3"/>
<keyword evidence="2" id="KW-0333">Golgi apparatus</keyword>
<proteinExistence type="predicted"/>
<evidence type="ECO:0000256" key="4">
    <source>
        <dbReference type="SAM" id="MobiDB-lite"/>
    </source>
</evidence>
<dbReference type="InterPro" id="IPR006953">
    <property type="entry name" value="Vesicle_Uso1_P115_head"/>
</dbReference>
<evidence type="ECO:0000256" key="1">
    <source>
        <dbReference type="ARBA" id="ARBA00004555"/>
    </source>
</evidence>
<protein>
    <submittedName>
        <fullName evidence="6">Transporter</fullName>
    </submittedName>
</protein>
<gene>
    <name evidence="6" type="ORF">MAM1_0048c03251</name>
</gene>
<evidence type="ECO:0000256" key="3">
    <source>
        <dbReference type="ARBA" id="ARBA00023054"/>
    </source>
</evidence>
<dbReference type="InterPro" id="IPR024095">
    <property type="entry name" value="Vesicle_P115"/>
</dbReference>
<feature type="domain" description="Vesicle tethering protein Uso1/P115-like head" evidence="5">
    <location>
        <begin position="395"/>
        <end position="720"/>
    </location>
</feature>
<dbReference type="GO" id="GO:0048211">
    <property type="term" value="P:Golgi vesicle docking"/>
    <property type="evidence" value="ECO:0007669"/>
    <property type="project" value="TreeGrafter"/>
</dbReference>
<dbReference type="PANTHER" id="PTHR10013">
    <property type="entry name" value="GENERAL VESICULAR TRANSPORT FACTOR P115"/>
    <property type="match status" value="1"/>
</dbReference>
<dbReference type="SUPFAM" id="SSF48371">
    <property type="entry name" value="ARM repeat"/>
    <property type="match status" value="1"/>
</dbReference>
<keyword evidence="3" id="KW-0175">Coiled coil</keyword>
<dbReference type="PANTHER" id="PTHR10013:SF0">
    <property type="entry name" value="GENERAL VESICULAR TRANSPORT FACTOR P115"/>
    <property type="match status" value="1"/>
</dbReference>
<dbReference type="InterPro" id="IPR016024">
    <property type="entry name" value="ARM-type_fold"/>
</dbReference>
<keyword evidence="7" id="KW-1185">Reference proteome</keyword>
<evidence type="ECO:0000256" key="2">
    <source>
        <dbReference type="ARBA" id="ARBA00023034"/>
    </source>
</evidence>
<evidence type="ECO:0000259" key="5">
    <source>
        <dbReference type="Pfam" id="PF04869"/>
    </source>
</evidence>
<dbReference type="STRING" id="91626.A0A0C9M3Z3"/>
<dbReference type="Gene3D" id="1.25.10.10">
    <property type="entry name" value="Leucine-rich Repeat Variant"/>
    <property type="match status" value="1"/>
</dbReference>
<dbReference type="EMBL" id="DF836337">
    <property type="protein sequence ID" value="GAN03796.1"/>
    <property type="molecule type" value="Genomic_DNA"/>
</dbReference>
<dbReference type="GO" id="GO:0005783">
    <property type="term" value="C:endoplasmic reticulum"/>
    <property type="evidence" value="ECO:0007669"/>
    <property type="project" value="TreeGrafter"/>
</dbReference>
<name>A0A0C9M3Z3_9FUNG</name>
<evidence type="ECO:0000313" key="6">
    <source>
        <dbReference type="EMBL" id="GAN03796.1"/>
    </source>
</evidence>
<sequence>MKLDWPKIRNDSLEDIATSTRFSFELQQVNRDPLIQLCLPFPSVFLPTSQMDFFSRGYTALRGERGQPQSADDTIEKLADCLETATLLEDRRAGVLSLKGLVRDWPEEVGNKSFPGLIKVLHTDYKDVDITKSLLETITILCTVQHQQDKDDKGFKFTDYFIEDSRNVTILLDILEEFDFYVRYNTIKLLSTLLANRSKRIQECILTNPMGISRLVDMLDDKRDIIRNEGLLLLIGLTRSNTEVQKIVTFQATFEKLLAVIEEQEGISGDIVVQDSLTLMHNLLRYNVSDQVYFRETSCIQQIPGLLGYVGDSDADHVPYSFEDWPPQKIANTVLVLQLIRILTEPDSSSTPINQKVMVQSGILLPIVQLGLCSNAPSIVRTEALYSIAYVVASNIDNQAMLGKIVVACPPVLNQDGQIDPNAAPGIPRPAVVSLISIAVNEDRGVSYSYSSRAAATYAVYSCLEENPDAQLVLASTLKTPPEDNANSSYTDKPHSAGSLLLEVIENWEQSLADPYKVWFACDILSHIIRNNERAKEIAGCIVFGDEANGEDPVPLLHQIIAQLLMSTKNSSTNARIPIGYLCLLCTWLHESPASVSLFLAESTHVQFLIQEMQSSTNDPTVQGLVAYLLGITYEYNDDPSTPLDRAKLQAIFSSRLDQFNSLLARLRDSPAVKNAPQYLQISAEDESISNTTHSLPSLLLDSVFVDLFKSNYENIQKSIKKKPAKFNKIESRTNSPAPPSPFVLDETIQNYKNTIEEQSNQIKSLESKVSELESSLQALKSNDELIKNELTLAATDKASLEKLVSDLKDKLAAAEDEAAKKSSQPPAVNENQAARIKELEEQLASEQDLDVKKYKKRLRDLGEVVTDSEDEDEE</sequence>
<dbReference type="GO" id="GO:0012507">
    <property type="term" value="C:ER to Golgi transport vesicle membrane"/>
    <property type="evidence" value="ECO:0007669"/>
    <property type="project" value="TreeGrafter"/>
</dbReference>
<feature type="region of interest" description="Disordered" evidence="4">
    <location>
        <begin position="814"/>
        <end position="835"/>
    </location>
</feature>
<dbReference type="Proteomes" id="UP000053815">
    <property type="component" value="Unassembled WGS sequence"/>
</dbReference>
<dbReference type="Pfam" id="PF04869">
    <property type="entry name" value="Uso1_p115_head"/>
    <property type="match status" value="1"/>
</dbReference>
<dbReference type="OrthoDB" id="198977at2759"/>
<dbReference type="GO" id="GO:0005795">
    <property type="term" value="C:Golgi stack"/>
    <property type="evidence" value="ECO:0007669"/>
    <property type="project" value="TreeGrafter"/>
</dbReference>
<dbReference type="GO" id="GO:0006888">
    <property type="term" value="P:endoplasmic reticulum to Golgi vesicle-mediated transport"/>
    <property type="evidence" value="ECO:0007669"/>
    <property type="project" value="TreeGrafter"/>
</dbReference>
<evidence type="ECO:0000313" key="7">
    <source>
        <dbReference type="Proteomes" id="UP000053815"/>
    </source>
</evidence>
<dbReference type="GO" id="GO:0000139">
    <property type="term" value="C:Golgi membrane"/>
    <property type="evidence" value="ECO:0007669"/>
    <property type="project" value="InterPro"/>
</dbReference>
<dbReference type="InterPro" id="IPR011989">
    <property type="entry name" value="ARM-like"/>
</dbReference>
<accession>A0A0C9M3Z3</accession>
<dbReference type="GO" id="GO:0048280">
    <property type="term" value="P:vesicle fusion with Golgi apparatus"/>
    <property type="evidence" value="ECO:0007669"/>
    <property type="project" value="InterPro"/>
</dbReference>
<dbReference type="GO" id="GO:0006886">
    <property type="term" value="P:intracellular protein transport"/>
    <property type="evidence" value="ECO:0007669"/>
    <property type="project" value="InterPro"/>
</dbReference>
<organism evidence="6">
    <name type="scientific">Mucor ambiguus</name>
    <dbReference type="NCBI Taxonomy" id="91626"/>
    <lineage>
        <taxon>Eukaryota</taxon>
        <taxon>Fungi</taxon>
        <taxon>Fungi incertae sedis</taxon>
        <taxon>Mucoromycota</taxon>
        <taxon>Mucoromycotina</taxon>
        <taxon>Mucoromycetes</taxon>
        <taxon>Mucorales</taxon>
        <taxon>Mucorineae</taxon>
        <taxon>Mucoraceae</taxon>
        <taxon>Mucor</taxon>
    </lineage>
</organism>